<protein>
    <recommendedName>
        <fullName evidence="3">Cas12f1-like TNB domain-containing protein</fullName>
    </recommendedName>
</protein>
<keyword evidence="5" id="KW-1185">Reference proteome</keyword>
<gene>
    <name evidence="4" type="ORF">DP116_01930</name>
</gene>
<proteinExistence type="predicted"/>
<feature type="region of interest" description="Disordered" evidence="2">
    <location>
        <begin position="46"/>
        <end position="67"/>
    </location>
</feature>
<keyword evidence="1" id="KW-0238">DNA-binding</keyword>
<evidence type="ECO:0000259" key="3">
    <source>
        <dbReference type="Pfam" id="PF07282"/>
    </source>
</evidence>
<dbReference type="InterPro" id="IPR010095">
    <property type="entry name" value="Cas12f1-like_TNB"/>
</dbReference>
<comment type="caution">
    <text evidence="4">The sequence shown here is derived from an EMBL/GenBank/DDBJ whole genome shotgun (WGS) entry which is preliminary data.</text>
</comment>
<dbReference type="EMBL" id="QMEB01000007">
    <property type="protein sequence ID" value="NMG18272.1"/>
    <property type="molecule type" value="Genomic_DNA"/>
</dbReference>
<evidence type="ECO:0000256" key="2">
    <source>
        <dbReference type="SAM" id="MobiDB-lite"/>
    </source>
</evidence>
<dbReference type="Proteomes" id="UP000718564">
    <property type="component" value="Unassembled WGS sequence"/>
</dbReference>
<dbReference type="Pfam" id="PF07282">
    <property type="entry name" value="Cas12f1-like_TNB"/>
    <property type="match status" value="1"/>
</dbReference>
<feature type="domain" description="Cas12f1-like TNB" evidence="3">
    <location>
        <begin position="66"/>
        <end position="87"/>
    </location>
</feature>
<name>A0ABX1P3Y3_9CYAN</name>
<sequence>MKIIYFGKILTIWLFVEFLLSLSLSAHAQEKLEARSTTLPQQLISQQNFIPPRQGKPKDTSGAGSRSRLCENCGTSINRDVNAAINLSRLATA</sequence>
<accession>A0ABX1P3Y3</accession>
<dbReference type="RefSeq" id="WP_169153565.1">
    <property type="nucleotide sequence ID" value="NZ_CAWPJE010000271.1"/>
</dbReference>
<reference evidence="4 5" key="1">
    <citation type="submission" date="2018-06" db="EMBL/GenBank/DDBJ databases">
        <title>Comparative genomics of Brasilonema spp. strains.</title>
        <authorList>
            <person name="Alvarenga D.O."/>
            <person name="Fiore M.F."/>
            <person name="Varani A.M."/>
        </authorList>
    </citation>
    <scope>NUCLEOTIDE SEQUENCE [LARGE SCALE GENOMIC DNA]</scope>
    <source>
        <strain evidence="4 5">SPC951</strain>
    </source>
</reference>
<evidence type="ECO:0000313" key="4">
    <source>
        <dbReference type="EMBL" id="NMG18272.1"/>
    </source>
</evidence>
<evidence type="ECO:0000313" key="5">
    <source>
        <dbReference type="Proteomes" id="UP000718564"/>
    </source>
</evidence>
<evidence type="ECO:0000256" key="1">
    <source>
        <dbReference type="ARBA" id="ARBA00023125"/>
    </source>
</evidence>
<organism evidence="4 5">
    <name type="scientific">Brasilonema bromeliae SPC951</name>
    <dbReference type="NCBI Taxonomy" id="385972"/>
    <lineage>
        <taxon>Bacteria</taxon>
        <taxon>Bacillati</taxon>
        <taxon>Cyanobacteriota</taxon>
        <taxon>Cyanophyceae</taxon>
        <taxon>Nostocales</taxon>
        <taxon>Scytonemataceae</taxon>
        <taxon>Brasilonema</taxon>
        <taxon>Bromeliae group (in: Brasilonema)</taxon>
    </lineage>
</organism>